<dbReference type="EMBL" id="CP042243">
    <property type="protein sequence ID" value="QEK11328.1"/>
    <property type="molecule type" value="Genomic_DNA"/>
</dbReference>
<proteinExistence type="inferred from homology"/>
<reference evidence="8 9" key="1">
    <citation type="submission" date="2019-07" db="EMBL/GenBank/DDBJ databases">
        <title>Complete genome of Crassaminicella thermophila SY095.</title>
        <authorList>
            <person name="Li X."/>
        </authorList>
    </citation>
    <scope>NUCLEOTIDE SEQUENCE [LARGE SCALE GENOMIC DNA]</scope>
    <source>
        <strain evidence="8 9">SY095</strain>
    </source>
</reference>
<dbReference type="InterPro" id="IPR010809">
    <property type="entry name" value="FliD_C"/>
</dbReference>
<dbReference type="InterPro" id="IPR040026">
    <property type="entry name" value="FliD"/>
</dbReference>
<comment type="similarity">
    <text evidence="1 5">Belongs to the FliD family.</text>
</comment>
<name>A0A5C0SD00_CRATE</name>
<comment type="subunit">
    <text evidence="2 5">Homopentamer.</text>
</comment>
<dbReference type="PANTHER" id="PTHR30288">
    <property type="entry name" value="FLAGELLAR CAP/ASSEMBLY PROTEIN FLID"/>
    <property type="match status" value="1"/>
</dbReference>
<dbReference type="GO" id="GO:0007155">
    <property type="term" value="P:cell adhesion"/>
    <property type="evidence" value="ECO:0007669"/>
    <property type="project" value="InterPro"/>
</dbReference>
<dbReference type="Pfam" id="PF02465">
    <property type="entry name" value="FliD_N"/>
    <property type="match status" value="1"/>
</dbReference>
<dbReference type="InterPro" id="IPR003481">
    <property type="entry name" value="FliD_N"/>
</dbReference>
<dbReference type="PANTHER" id="PTHR30288:SF0">
    <property type="entry name" value="FLAGELLAR HOOK-ASSOCIATED PROTEIN 2"/>
    <property type="match status" value="1"/>
</dbReference>
<dbReference type="GO" id="GO:0071973">
    <property type="term" value="P:bacterial-type flagellum-dependent cell motility"/>
    <property type="evidence" value="ECO:0007669"/>
    <property type="project" value="TreeGrafter"/>
</dbReference>
<dbReference type="GO" id="GO:0009424">
    <property type="term" value="C:bacterial-type flagellum hook"/>
    <property type="evidence" value="ECO:0007669"/>
    <property type="project" value="UniProtKB-UniRule"/>
</dbReference>
<dbReference type="KEGG" id="crs:FQB35_02495"/>
<dbReference type="InterPro" id="IPR010810">
    <property type="entry name" value="Flagellin_hook_IN_motif"/>
</dbReference>
<evidence type="ECO:0000256" key="5">
    <source>
        <dbReference type="RuleBase" id="RU362066"/>
    </source>
</evidence>
<dbReference type="Pfam" id="PF07196">
    <property type="entry name" value="Flagellin_IN"/>
    <property type="match status" value="1"/>
</dbReference>
<evidence type="ECO:0000256" key="4">
    <source>
        <dbReference type="ARBA" id="ARBA00023143"/>
    </source>
</evidence>
<dbReference type="GO" id="GO:0009421">
    <property type="term" value="C:bacterial-type flagellum filament cap"/>
    <property type="evidence" value="ECO:0007669"/>
    <property type="project" value="InterPro"/>
</dbReference>
<dbReference type="GO" id="GO:0005576">
    <property type="term" value="C:extracellular region"/>
    <property type="evidence" value="ECO:0007669"/>
    <property type="project" value="UniProtKB-SubCell"/>
</dbReference>
<sequence>MDSMRITGLASGMDTESMVRDLMKAERVRVDKYYQQKEIDKWKQEQYNDINKELANFVLDVSKEFGVSRRSYGSMISDTSSLNWVKKASSSDDTIFTANATAKAVSGTHKIKVKQLAEGVSVGSKSEVLAGTSKATSSTKLSELGVNDGLITFQINVDGTQKDVTVNFLATDTIEDLVDKINSATTADGDALGIQASFDDTSGRLFLSTKETGNASQIKITSDAENLFTGNSNKFKLLDESDQAIFTIGTAVTGKDAQIDFDGAVGITYSSNQFTINGIDINLNALPTNTDTEYTIKVETDVDGVYNKIKSFVDKYNDLIDKLNKKVSEKRYRDFMPLTKEQKEAMNEDDIKLWEEKAKSGLLKNDDIITRTIQNMRNGLYETVYKDGATEALGVFSQLSQIGITTGEWKDKGKLVISDDPEKGLKAAIEKDVDAVLDLLFKPSSITKSDKDLTAEERETKRKESGLLNRLFDDIVTGMKDIVNKSGTGENADLYRDVKSNILIDFVTNMGSISYLDKDILNVEKSITREEDRLEKIEDNYWRKFTAMEKALSEMNSQSAWLMSQVGGM</sequence>
<protein>
    <recommendedName>
        <fullName evidence="5">Flagellar hook-associated protein 2</fullName>
        <shortName evidence="5">HAP2</shortName>
    </recommendedName>
    <alternativeName>
        <fullName evidence="5">Flagellar cap protein</fullName>
    </alternativeName>
</protein>
<gene>
    <name evidence="8" type="ORF">FQB35_02495</name>
</gene>
<evidence type="ECO:0000259" key="7">
    <source>
        <dbReference type="Pfam" id="PF07195"/>
    </source>
</evidence>
<dbReference type="RefSeq" id="WP_148808401.1">
    <property type="nucleotide sequence ID" value="NZ_CP042243.1"/>
</dbReference>
<evidence type="ECO:0000259" key="6">
    <source>
        <dbReference type="Pfam" id="PF02465"/>
    </source>
</evidence>
<evidence type="ECO:0000256" key="3">
    <source>
        <dbReference type="ARBA" id="ARBA00023054"/>
    </source>
</evidence>
<accession>A0A5C0SD00</accession>
<feature type="domain" description="Flagellar hook-associated protein 2 N-terminal" evidence="6">
    <location>
        <begin position="11"/>
        <end position="118"/>
    </location>
</feature>
<dbReference type="AlphaFoldDB" id="A0A5C0SD00"/>
<feature type="domain" description="Flagellar hook-associated protein 2 C-terminal" evidence="7">
    <location>
        <begin position="254"/>
        <end position="557"/>
    </location>
</feature>
<keyword evidence="4 5" id="KW-0975">Bacterial flagellum</keyword>
<dbReference type="Pfam" id="PF07195">
    <property type="entry name" value="FliD_C"/>
    <property type="match status" value="1"/>
</dbReference>
<comment type="subcellular location">
    <subcellularLocation>
        <location evidence="5">Secreted</location>
    </subcellularLocation>
    <subcellularLocation>
        <location evidence="5">Bacterial flagellum</location>
    </subcellularLocation>
</comment>
<comment type="function">
    <text evidence="5">Required for morphogenesis and for the elongation of the flagellar filament by facilitating polymerization of the flagellin monomers at the tip of growing filament. Forms a capping structure, which prevents flagellin subunits (transported through the central channel of the flagellum) from leaking out without polymerization at the distal end.</text>
</comment>
<evidence type="ECO:0000256" key="2">
    <source>
        <dbReference type="ARBA" id="ARBA00011255"/>
    </source>
</evidence>
<organism evidence="8 9">
    <name type="scientific">Crassaminicella thermophila</name>
    <dbReference type="NCBI Taxonomy" id="2599308"/>
    <lineage>
        <taxon>Bacteria</taxon>
        <taxon>Bacillati</taxon>
        <taxon>Bacillota</taxon>
        <taxon>Clostridia</taxon>
        <taxon>Eubacteriales</taxon>
        <taxon>Clostridiaceae</taxon>
        <taxon>Crassaminicella</taxon>
    </lineage>
</organism>
<dbReference type="Proteomes" id="UP000324646">
    <property type="component" value="Chromosome"/>
</dbReference>
<keyword evidence="3" id="KW-0175">Coiled coil</keyword>
<keyword evidence="9" id="KW-1185">Reference proteome</keyword>
<evidence type="ECO:0000313" key="8">
    <source>
        <dbReference type="EMBL" id="QEK11328.1"/>
    </source>
</evidence>
<evidence type="ECO:0000256" key="1">
    <source>
        <dbReference type="ARBA" id="ARBA00009764"/>
    </source>
</evidence>
<dbReference type="OrthoDB" id="9776025at2"/>
<keyword evidence="5" id="KW-0964">Secreted</keyword>
<evidence type="ECO:0000313" key="9">
    <source>
        <dbReference type="Proteomes" id="UP000324646"/>
    </source>
</evidence>